<dbReference type="Pfam" id="PF02826">
    <property type="entry name" value="2-Hacid_dh_C"/>
    <property type="match status" value="1"/>
</dbReference>
<organism evidence="6 7">
    <name type="scientific">Aneurinibacillus danicus</name>
    <dbReference type="NCBI Taxonomy" id="267746"/>
    <lineage>
        <taxon>Bacteria</taxon>
        <taxon>Bacillati</taxon>
        <taxon>Bacillota</taxon>
        <taxon>Bacilli</taxon>
        <taxon>Bacillales</taxon>
        <taxon>Paenibacillaceae</taxon>
        <taxon>Aneurinibacillus group</taxon>
        <taxon>Aneurinibacillus</taxon>
    </lineage>
</organism>
<comment type="similarity">
    <text evidence="1 3">Belongs to the D-isomer specific 2-hydroxyacid dehydrogenase family.</text>
</comment>
<dbReference type="InterPro" id="IPR036291">
    <property type="entry name" value="NAD(P)-bd_dom_sf"/>
</dbReference>
<dbReference type="Gene3D" id="3.40.50.720">
    <property type="entry name" value="NAD(P)-binding Rossmann-like Domain"/>
    <property type="match status" value="2"/>
</dbReference>
<dbReference type="InterPro" id="IPR006139">
    <property type="entry name" value="D-isomer_2_OHA_DH_cat_dom"/>
</dbReference>
<evidence type="ECO:0000313" key="7">
    <source>
        <dbReference type="Proteomes" id="UP000321157"/>
    </source>
</evidence>
<evidence type="ECO:0000313" key="6">
    <source>
        <dbReference type="EMBL" id="GEN34356.1"/>
    </source>
</evidence>
<dbReference type="PANTHER" id="PTHR10996:SF283">
    <property type="entry name" value="GLYOXYLATE_HYDROXYPYRUVATE REDUCTASE B"/>
    <property type="match status" value="1"/>
</dbReference>
<dbReference type="InterPro" id="IPR006140">
    <property type="entry name" value="D-isomer_DH_NAD-bd"/>
</dbReference>
<dbReference type="GO" id="GO:0005829">
    <property type="term" value="C:cytosol"/>
    <property type="evidence" value="ECO:0007669"/>
    <property type="project" value="TreeGrafter"/>
</dbReference>
<gene>
    <name evidence="6" type="ORF">ADA01nite_18160</name>
</gene>
<sequence length="326" mass="36194">MKPTVFITRPIPTEVEAYIAEHCTYRIWEGGGSISRSRLLEELADVEGLLTVGGRIDEELLQHAPRLKVVSNISVGYNNFDIEAMKAHNVIGTHTPSVLDETVADLTFALMLAAARRVPELDRYVKEGKWESGDDEPFFGIDVHGTTLGIIGMGRIGEAIARRAAFGFNMDVLYYNRTPKPEAEKRLDARYCPLEELLRKSDFVVLMVPLTAESMHMMGREQFAMMKRSAIFINVSRGKTVDESALIEALAQKKIWAAGLDVFDEEPVSPDNPLLRMANVVTLPHIGSATHKTRFEMAMLAAENLVAALSGKTPPNVVNELKEVKK</sequence>
<dbReference type="Pfam" id="PF00389">
    <property type="entry name" value="2-Hacid_dh"/>
    <property type="match status" value="1"/>
</dbReference>
<name>A0A511V5Y6_9BACL</name>
<feature type="domain" description="D-isomer specific 2-hydroxyacid dehydrogenase catalytic" evidence="4">
    <location>
        <begin position="5"/>
        <end position="319"/>
    </location>
</feature>
<proteinExistence type="inferred from homology"/>
<accession>A0A511V5Y6</accession>
<feature type="domain" description="D-isomer specific 2-hydroxyacid dehydrogenase NAD-binding" evidence="5">
    <location>
        <begin position="108"/>
        <end position="287"/>
    </location>
</feature>
<dbReference type="GO" id="GO:0030267">
    <property type="term" value="F:glyoxylate reductase (NADPH) activity"/>
    <property type="evidence" value="ECO:0007669"/>
    <property type="project" value="TreeGrafter"/>
</dbReference>
<dbReference type="GO" id="GO:0016618">
    <property type="term" value="F:hydroxypyruvate reductase [NAD(P)H] activity"/>
    <property type="evidence" value="ECO:0007669"/>
    <property type="project" value="TreeGrafter"/>
</dbReference>
<dbReference type="AlphaFoldDB" id="A0A511V5Y6"/>
<dbReference type="RefSeq" id="WP_146809633.1">
    <property type="nucleotide sequence ID" value="NZ_BJXX01000076.1"/>
</dbReference>
<dbReference type="InterPro" id="IPR029752">
    <property type="entry name" value="D-isomer_DH_CS1"/>
</dbReference>
<keyword evidence="2 3" id="KW-0560">Oxidoreductase</keyword>
<dbReference type="SUPFAM" id="SSF52283">
    <property type="entry name" value="Formate/glycerate dehydrogenase catalytic domain-like"/>
    <property type="match status" value="1"/>
</dbReference>
<dbReference type="PROSITE" id="PS00065">
    <property type="entry name" value="D_2_HYDROXYACID_DH_1"/>
    <property type="match status" value="1"/>
</dbReference>
<dbReference type="GO" id="GO:0051287">
    <property type="term" value="F:NAD binding"/>
    <property type="evidence" value="ECO:0007669"/>
    <property type="project" value="InterPro"/>
</dbReference>
<dbReference type="PANTHER" id="PTHR10996">
    <property type="entry name" value="2-HYDROXYACID DEHYDROGENASE-RELATED"/>
    <property type="match status" value="1"/>
</dbReference>
<dbReference type="CDD" id="cd05301">
    <property type="entry name" value="GDH"/>
    <property type="match status" value="1"/>
</dbReference>
<comment type="caution">
    <text evidence="6">The sequence shown here is derived from an EMBL/GenBank/DDBJ whole genome shotgun (WGS) entry which is preliminary data.</text>
</comment>
<evidence type="ECO:0000259" key="5">
    <source>
        <dbReference type="Pfam" id="PF02826"/>
    </source>
</evidence>
<dbReference type="OrthoDB" id="9805416at2"/>
<keyword evidence="7" id="KW-1185">Reference proteome</keyword>
<dbReference type="SUPFAM" id="SSF51735">
    <property type="entry name" value="NAD(P)-binding Rossmann-fold domains"/>
    <property type="match status" value="1"/>
</dbReference>
<protein>
    <submittedName>
        <fullName evidence="6">Bifunctional glyoxylate/hydroxypyruvate reductase B</fullName>
    </submittedName>
</protein>
<evidence type="ECO:0000256" key="3">
    <source>
        <dbReference type="RuleBase" id="RU003719"/>
    </source>
</evidence>
<dbReference type="InterPro" id="IPR050223">
    <property type="entry name" value="D-isomer_2-hydroxyacid_DH"/>
</dbReference>
<evidence type="ECO:0000259" key="4">
    <source>
        <dbReference type="Pfam" id="PF00389"/>
    </source>
</evidence>
<keyword evidence="6" id="KW-0670">Pyruvate</keyword>
<dbReference type="EMBL" id="BJXX01000076">
    <property type="protein sequence ID" value="GEN34356.1"/>
    <property type="molecule type" value="Genomic_DNA"/>
</dbReference>
<evidence type="ECO:0000256" key="1">
    <source>
        <dbReference type="ARBA" id="ARBA00005854"/>
    </source>
</evidence>
<evidence type="ECO:0000256" key="2">
    <source>
        <dbReference type="ARBA" id="ARBA00023002"/>
    </source>
</evidence>
<dbReference type="Proteomes" id="UP000321157">
    <property type="component" value="Unassembled WGS sequence"/>
</dbReference>
<dbReference type="FunFam" id="3.40.50.720:FF:000462">
    <property type="entry name" value="Glyoxylate reductase (NADP+)"/>
    <property type="match status" value="1"/>
</dbReference>
<reference evidence="6 7" key="1">
    <citation type="submission" date="2019-07" db="EMBL/GenBank/DDBJ databases">
        <title>Whole genome shotgun sequence of Aneurinibacillus danicus NBRC 102444.</title>
        <authorList>
            <person name="Hosoyama A."/>
            <person name="Uohara A."/>
            <person name="Ohji S."/>
            <person name="Ichikawa N."/>
        </authorList>
    </citation>
    <scope>NUCLEOTIDE SEQUENCE [LARGE SCALE GENOMIC DNA]</scope>
    <source>
        <strain evidence="6 7">NBRC 102444</strain>
    </source>
</reference>